<evidence type="ECO:0000313" key="3">
    <source>
        <dbReference type="Proteomes" id="UP000838412"/>
    </source>
</evidence>
<evidence type="ECO:0000256" key="1">
    <source>
        <dbReference type="SAM" id="MobiDB-lite"/>
    </source>
</evidence>
<proteinExistence type="predicted"/>
<keyword evidence="3" id="KW-1185">Reference proteome</keyword>
<organism evidence="2 3">
    <name type="scientific">Branchiostoma lanceolatum</name>
    <name type="common">Common lancelet</name>
    <name type="synonym">Amphioxus lanceolatum</name>
    <dbReference type="NCBI Taxonomy" id="7740"/>
    <lineage>
        <taxon>Eukaryota</taxon>
        <taxon>Metazoa</taxon>
        <taxon>Chordata</taxon>
        <taxon>Cephalochordata</taxon>
        <taxon>Leptocardii</taxon>
        <taxon>Amphioxiformes</taxon>
        <taxon>Branchiostomatidae</taxon>
        <taxon>Branchiostoma</taxon>
    </lineage>
</organism>
<gene>
    <name evidence="2" type="primary">Hypp2175</name>
    <name evidence="2" type="ORF">BLAG_LOCUS16530</name>
</gene>
<dbReference type="AlphaFoldDB" id="A0A8J9ZQP3"/>
<protein>
    <submittedName>
        <fullName evidence="2">Hypp2175 protein</fullName>
    </submittedName>
</protein>
<feature type="compositionally biased region" description="Basic and acidic residues" evidence="1">
    <location>
        <begin position="24"/>
        <end position="48"/>
    </location>
</feature>
<dbReference type="EMBL" id="OV696688">
    <property type="protein sequence ID" value="CAH1259153.1"/>
    <property type="molecule type" value="Genomic_DNA"/>
</dbReference>
<dbReference type="PANTHER" id="PTHR34141:SF1">
    <property type="match status" value="1"/>
</dbReference>
<reference evidence="2" key="1">
    <citation type="submission" date="2022-01" db="EMBL/GenBank/DDBJ databases">
        <authorList>
            <person name="Braso-Vives M."/>
        </authorList>
    </citation>
    <scope>NUCLEOTIDE SEQUENCE</scope>
</reference>
<name>A0A8J9ZQP3_BRALA</name>
<dbReference type="OrthoDB" id="5826989at2759"/>
<feature type="region of interest" description="Disordered" evidence="1">
    <location>
        <begin position="20"/>
        <end position="120"/>
    </location>
</feature>
<dbReference type="Proteomes" id="UP000838412">
    <property type="component" value="Chromosome 3"/>
</dbReference>
<evidence type="ECO:0000313" key="2">
    <source>
        <dbReference type="EMBL" id="CAH1259153.1"/>
    </source>
</evidence>
<accession>A0A8J9ZQP3</accession>
<dbReference type="PANTHER" id="PTHR34141">
    <property type="match status" value="1"/>
</dbReference>
<sequence length="243" mass="26114">MSEPAVPLVLSRIAIATTLHHGSRPADDRDERDRPVRLTPEGKAREGLAFRLTHRLLRAGRSGAGGEPPTAQLRPSTSQSRRQVRARHDERASPSPGHSRLASEPSPTGPALRANPSPEVTDPACRLPLPTLFYRLEAVHLGDLLRLWVRTDAKIARLSLGFSRADLSAPDTARAAVLYGAAVPISGRTDSRARAPYKEKRTLPGAQADVSEFACVAAPGDPARGRAPISAFAFGNVNPIPFR</sequence>